<dbReference type="KEGG" id="ccal:108622351"/>
<accession>A0AAJ7ISU8</accession>
<sequence length="294" mass="32468">MDIQKLAHATVKFDQSVIDEKINSIRSGVSNLQNHIKKVWLTRAIGFIDLTTLGGDDTPTRVQTLCAKAVSPLKSLNTAHVHTAAVYVYPTRFLDAKSALDKLDKEHQISRATVGGGFPSGQMPLETRVREVEIDVEMGADEIDIVINRPLVLMQQWKELYEELKAFRTAAGNNCLLKVILATGELDNLENVYKAAMVAMLAGADFIKTSTGKESVNATLPVGIVMCQAIKDYYKSTQRKVGLKPAGGIKEPQDALEWMMLAKIELGEEWLNKDLFRIGASNLLDNIVQIVETN</sequence>
<reference evidence="11" key="1">
    <citation type="submission" date="2025-08" db="UniProtKB">
        <authorList>
            <consortium name="RefSeq"/>
        </authorList>
    </citation>
    <scope>IDENTIFICATION</scope>
    <source>
        <tissue evidence="11">Whole body</tissue>
    </source>
</reference>
<evidence type="ECO:0000313" key="11">
    <source>
        <dbReference type="RefSeq" id="XP_017875663.1"/>
    </source>
</evidence>
<dbReference type="Proteomes" id="UP000694925">
    <property type="component" value="Unplaced"/>
</dbReference>
<evidence type="ECO:0000256" key="8">
    <source>
        <dbReference type="ARBA" id="ARBA00048791"/>
    </source>
</evidence>
<evidence type="ECO:0000313" key="10">
    <source>
        <dbReference type="Proteomes" id="UP000694925"/>
    </source>
</evidence>
<protein>
    <recommendedName>
        <fullName evidence="3">deoxyribose-phosphate aldolase</fullName>
        <ecNumber evidence="3">4.1.2.4</ecNumber>
    </recommendedName>
    <alternativeName>
        <fullName evidence="7">2-deoxy-D-ribose 5-phosphate aldolase</fullName>
    </alternativeName>
    <alternativeName>
        <fullName evidence="6">Phosphodeoxyriboaldolase</fullName>
    </alternativeName>
</protein>
<evidence type="ECO:0000256" key="4">
    <source>
        <dbReference type="ARBA" id="ARBA00023239"/>
    </source>
</evidence>
<evidence type="ECO:0000256" key="5">
    <source>
        <dbReference type="ARBA" id="ARBA00023270"/>
    </source>
</evidence>
<proteinExistence type="inferred from homology"/>
<dbReference type="SMART" id="SM01133">
    <property type="entry name" value="DeoC"/>
    <property type="match status" value="1"/>
</dbReference>
<keyword evidence="4" id="KW-0456">Lyase</keyword>
<dbReference type="PANTHER" id="PTHR10889">
    <property type="entry name" value="DEOXYRIBOSE-PHOSPHATE ALDOLASE"/>
    <property type="match status" value="1"/>
</dbReference>
<evidence type="ECO:0000256" key="9">
    <source>
        <dbReference type="PIRSR" id="PIRSR001357-50"/>
    </source>
</evidence>
<dbReference type="PIRSF" id="PIRSF001357">
    <property type="entry name" value="DeoC"/>
    <property type="match status" value="1"/>
</dbReference>
<dbReference type="RefSeq" id="XP_017875663.1">
    <property type="nucleotide sequence ID" value="XM_018020174.2"/>
</dbReference>
<comment type="pathway">
    <text evidence="1">Carbohydrate degradation; 2-deoxy-D-ribose 1-phosphate degradation; D-glyceraldehyde 3-phosphate and acetaldehyde from 2-deoxy-alpha-D-ribose 1-phosphate: step 2/2.</text>
</comment>
<dbReference type="PANTHER" id="PTHR10889:SF3">
    <property type="entry name" value="DEOXYRIBOSE-PHOSPHATE ALDOLASE"/>
    <property type="match status" value="1"/>
</dbReference>
<dbReference type="InterPro" id="IPR002915">
    <property type="entry name" value="DeoC/FbaB/LacD_aldolase"/>
</dbReference>
<feature type="active site" description="Proton donor/acceptor" evidence="9">
    <location>
        <position position="244"/>
    </location>
</feature>
<comment type="catalytic activity">
    <reaction evidence="8">
        <text>2-deoxy-D-ribose 5-phosphate = D-glyceraldehyde 3-phosphate + acetaldehyde</text>
        <dbReference type="Rhea" id="RHEA:12821"/>
        <dbReference type="ChEBI" id="CHEBI:15343"/>
        <dbReference type="ChEBI" id="CHEBI:59776"/>
        <dbReference type="ChEBI" id="CHEBI:62877"/>
        <dbReference type="EC" id="4.1.2.4"/>
    </reaction>
</comment>
<dbReference type="InterPro" id="IPR013785">
    <property type="entry name" value="Aldolase_TIM"/>
</dbReference>
<evidence type="ECO:0000256" key="7">
    <source>
        <dbReference type="ARBA" id="ARBA00032755"/>
    </source>
</evidence>
<dbReference type="CTD" id="51071"/>
<dbReference type="GO" id="GO:0009264">
    <property type="term" value="P:deoxyribonucleotide catabolic process"/>
    <property type="evidence" value="ECO:0007669"/>
    <property type="project" value="InterPro"/>
</dbReference>
<feature type="active site" description="Schiff-base intermediate with acetaldehyde" evidence="9">
    <location>
        <position position="208"/>
    </location>
</feature>
<dbReference type="GeneID" id="108622351"/>
<dbReference type="AlphaFoldDB" id="A0AAJ7ISU8"/>
<dbReference type="Gene3D" id="3.20.20.70">
    <property type="entry name" value="Aldolase class I"/>
    <property type="match status" value="1"/>
</dbReference>
<name>A0AAJ7ISU8_9HYME</name>
<comment type="similarity">
    <text evidence="2">Belongs to the DeoC/FbaB aldolase family. DeoC type 2 subfamily.</text>
</comment>
<evidence type="ECO:0000256" key="1">
    <source>
        <dbReference type="ARBA" id="ARBA00004816"/>
    </source>
</evidence>
<evidence type="ECO:0000256" key="2">
    <source>
        <dbReference type="ARBA" id="ARBA00009473"/>
    </source>
</evidence>
<evidence type="ECO:0000256" key="6">
    <source>
        <dbReference type="ARBA" id="ARBA00031814"/>
    </source>
</evidence>
<dbReference type="Pfam" id="PF01791">
    <property type="entry name" value="DeoC"/>
    <property type="match status" value="1"/>
</dbReference>
<keyword evidence="5 9" id="KW-0704">Schiff base</keyword>
<dbReference type="NCBIfam" id="TIGR00126">
    <property type="entry name" value="deoC"/>
    <property type="match status" value="1"/>
</dbReference>
<organism evidence="10 11">
    <name type="scientific">Ceratina calcarata</name>
    <dbReference type="NCBI Taxonomy" id="156304"/>
    <lineage>
        <taxon>Eukaryota</taxon>
        <taxon>Metazoa</taxon>
        <taxon>Ecdysozoa</taxon>
        <taxon>Arthropoda</taxon>
        <taxon>Hexapoda</taxon>
        <taxon>Insecta</taxon>
        <taxon>Pterygota</taxon>
        <taxon>Neoptera</taxon>
        <taxon>Endopterygota</taxon>
        <taxon>Hymenoptera</taxon>
        <taxon>Apocrita</taxon>
        <taxon>Aculeata</taxon>
        <taxon>Apoidea</taxon>
        <taxon>Anthophila</taxon>
        <taxon>Apidae</taxon>
        <taxon>Ceratina</taxon>
        <taxon>Zadontomerus</taxon>
    </lineage>
</organism>
<dbReference type="GO" id="GO:0005737">
    <property type="term" value="C:cytoplasm"/>
    <property type="evidence" value="ECO:0007669"/>
    <property type="project" value="InterPro"/>
</dbReference>
<keyword evidence="10" id="KW-1185">Reference proteome</keyword>
<dbReference type="InterPro" id="IPR011343">
    <property type="entry name" value="DeoC"/>
</dbReference>
<dbReference type="CDD" id="cd00959">
    <property type="entry name" value="DeoC"/>
    <property type="match status" value="1"/>
</dbReference>
<evidence type="ECO:0000256" key="3">
    <source>
        <dbReference type="ARBA" id="ARBA00012515"/>
    </source>
</evidence>
<dbReference type="GO" id="GO:0004139">
    <property type="term" value="F:deoxyribose-phosphate aldolase activity"/>
    <property type="evidence" value="ECO:0007669"/>
    <property type="project" value="UniProtKB-EC"/>
</dbReference>
<dbReference type="GO" id="GO:0016052">
    <property type="term" value="P:carbohydrate catabolic process"/>
    <property type="evidence" value="ECO:0007669"/>
    <property type="project" value="TreeGrafter"/>
</dbReference>
<dbReference type="SUPFAM" id="SSF51569">
    <property type="entry name" value="Aldolase"/>
    <property type="match status" value="1"/>
</dbReference>
<dbReference type="EC" id="4.1.2.4" evidence="3"/>
<gene>
    <name evidence="11" type="primary">LOC108622351</name>
</gene>